<evidence type="ECO:0000256" key="5">
    <source>
        <dbReference type="SAM" id="MobiDB-lite"/>
    </source>
</evidence>
<evidence type="ECO:0000256" key="3">
    <source>
        <dbReference type="ARBA" id="ARBA00022833"/>
    </source>
</evidence>
<feature type="domain" description="PHD-type" evidence="6">
    <location>
        <begin position="61"/>
        <end position="108"/>
    </location>
</feature>
<evidence type="ECO:0000256" key="4">
    <source>
        <dbReference type="PROSITE-ProRule" id="PRU00146"/>
    </source>
</evidence>
<evidence type="ECO:0000313" key="7">
    <source>
        <dbReference type="EMBL" id="KAJ7973601.1"/>
    </source>
</evidence>
<evidence type="ECO:0000313" key="8">
    <source>
        <dbReference type="Proteomes" id="UP001163823"/>
    </source>
</evidence>
<feature type="compositionally biased region" description="Polar residues" evidence="5">
    <location>
        <begin position="759"/>
        <end position="782"/>
    </location>
</feature>
<evidence type="ECO:0000259" key="6">
    <source>
        <dbReference type="PROSITE" id="PS50016"/>
    </source>
</evidence>
<dbReference type="Gene3D" id="1.10.10.60">
    <property type="entry name" value="Homeodomain-like"/>
    <property type="match status" value="1"/>
</dbReference>
<dbReference type="InterPro" id="IPR009057">
    <property type="entry name" value="Homeodomain-like_sf"/>
</dbReference>
<dbReference type="PROSITE" id="PS50016">
    <property type="entry name" value="ZF_PHD_2"/>
    <property type="match status" value="1"/>
</dbReference>
<keyword evidence="2 4" id="KW-0863">Zinc-finger</keyword>
<proteinExistence type="predicted"/>
<organism evidence="7 8">
    <name type="scientific">Quillaja saponaria</name>
    <name type="common">Soap bark tree</name>
    <dbReference type="NCBI Taxonomy" id="32244"/>
    <lineage>
        <taxon>Eukaryota</taxon>
        <taxon>Viridiplantae</taxon>
        <taxon>Streptophyta</taxon>
        <taxon>Embryophyta</taxon>
        <taxon>Tracheophyta</taxon>
        <taxon>Spermatophyta</taxon>
        <taxon>Magnoliopsida</taxon>
        <taxon>eudicotyledons</taxon>
        <taxon>Gunneridae</taxon>
        <taxon>Pentapetalae</taxon>
        <taxon>rosids</taxon>
        <taxon>fabids</taxon>
        <taxon>Fabales</taxon>
        <taxon>Quillajaceae</taxon>
        <taxon>Quillaja</taxon>
    </lineage>
</organism>
<dbReference type="AlphaFoldDB" id="A0AAD7Q2I6"/>
<gene>
    <name evidence="7" type="ORF">O6P43_011305</name>
</gene>
<dbReference type="InterPro" id="IPR019787">
    <property type="entry name" value="Znf_PHD-finger"/>
</dbReference>
<evidence type="ECO:0000256" key="2">
    <source>
        <dbReference type="ARBA" id="ARBA00022771"/>
    </source>
</evidence>
<sequence>MFGSKVFLTYKRKRSSLRNCSPDGNWCEKLSSEDPLYATEDKYKALSVEQKLGIKAKSMVSHTCVICGTHGNLMHCDDCHQAYHLQCLDKTLKHVCHQRRLCCGCMKQQGSSASLPVQKPSRPKTKEHLEYFELAKMSDIAQKSLLEKSPGEDTSMKEAADLTSAETYLQNLTDPQIDSCSRENFGIAYDDDSSKFRSACAESCTALKRSTIEINDPLLKDGFITVCGGSNVQTKFTSPLITFSRRYKRKKHMDGVVTQGNLLLEEENCSLLTKWSNYANDNAGSREETSFRDFSVDHLASFEQSRELLERGQPSNQTHDKMKPADSTYICDGSASDTNYVCEKEQQLDRRNKDVSPVAGEVQGQTCHLDKVSKAQPIKCSGTSLNVYVTDSLSAAITSDREPVKSQCCIRDASQNFLSDNVKVIKEGLSPQLDLSITPAADSCGTAECSVGLDLGTYKDPIHTAIKTHSYSLDSTSSSYATANQVSQTDLLNSTNDRIRESPSCHHAQLISEDKTSDIIFLRIAQPESTDCLTLDERKNLQLQIEKSRSKQISSSSLFLDLSLPMELKTGGCDSSTCLSTFPLSNSATETGEFLRDGLFKPSLNQGSLLPRHQQMLDNIVSRARALHNRGSSQEKFKPYATIWSEEELDSLWIGVRRHSRDNWDAILRDPRLRFSPWRVASDLAEQWEEEQFKLLNGMCVSQRKYSKAESASLDCRGCFLGPKAGTWRGNMGEEIQLSLGDVYAHRESNVLRIPHVRSNYSQSNGSEHVQQSTSRSRQASFDSKIEKYDRESFDYLGSLRNSLTSDDPLNGLAGKDNLPHWLKAAVNDPHLKPDVSNLSSVVSTASHSGTSLVAGQCFDPHESCFTSRSRFSGLKRNEPQMSNSPQYSSYQYGIKHGVVKMSKPSRCTVNKPRDLIIIDSDASSEETISDDHTAKA</sequence>
<dbReference type="Gene3D" id="3.30.40.10">
    <property type="entry name" value="Zinc/RING finger domain, C3HC4 (zinc finger)"/>
    <property type="match status" value="1"/>
</dbReference>
<keyword evidence="3" id="KW-0862">Zinc</keyword>
<feature type="region of interest" description="Disordered" evidence="5">
    <location>
        <begin position="758"/>
        <end position="783"/>
    </location>
</feature>
<dbReference type="GO" id="GO:0008270">
    <property type="term" value="F:zinc ion binding"/>
    <property type="evidence" value="ECO:0007669"/>
    <property type="project" value="UniProtKB-KW"/>
</dbReference>
<dbReference type="EMBL" id="JARAOO010000004">
    <property type="protein sequence ID" value="KAJ7973601.1"/>
    <property type="molecule type" value="Genomic_DNA"/>
</dbReference>
<evidence type="ECO:0000256" key="1">
    <source>
        <dbReference type="ARBA" id="ARBA00022723"/>
    </source>
</evidence>
<reference evidence="7" key="1">
    <citation type="journal article" date="2023" name="Science">
        <title>Elucidation of the pathway for biosynthesis of saponin adjuvants from the soapbark tree.</title>
        <authorList>
            <person name="Reed J."/>
            <person name="Orme A."/>
            <person name="El-Demerdash A."/>
            <person name="Owen C."/>
            <person name="Martin L.B.B."/>
            <person name="Misra R.C."/>
            <person name="Kikuchi S."/>
            <person name="Rejzek M."/>
            <person name="Martin A.C."/>
            <person name="Harkess A."/>
            <person name="Leebens-Mack J."/>
            <person name="Louveau T."/>
            <person name="Stephenson M.J."/>
            <person name="Osbourn A."/>
        </authorList>
    </citation>
    <scope>NUCLEOTIDE SEQUENCE</scope>
    <source>
        <strain evidence="7">S10</strain>
    </source>
</reference>
<dbReference type="SUPFAM" id="SSF57903">
    <property type="entry name" value="FYVE/PHD zinc finger"/>
    <property type="match status" value="1"/>
</dbReference>
<dbReference type="Proteomes" id="UP001163823">
    <property type="component" value="Chromosome 4"/>
</dbReference>
<name>A0AAD7Q2I6_QUISA</name>
<dbReference type="InterPro" id="IPR011011">
    <property type="entry name" value="Znf_FYVE_PHD"/>
</dbReference>
<dbReference type="SUPFAM" id="SSF46689">
    <property type="entry name" value="Homeodomain-like"/>
    <property type="match status" value="1"/>
</dbReference>
<protein>
    <submittedName>
        <fullName evidence="7">Protein CHROMATIN REMODELING 4</fullName>
    </submittedName>
</protein>
<accession>A0AAD7Q2I6</accession>
<dbReference type="InterPro" id="IPR013083">
    <property type="entry name" value="Znf_RING/FYVE/PHD"/>
</dbReference>
<keyword evidence="8" id="KW-1185">Reference proteome</keyword>
<comment type="caution">
    <text evidence="7">The sequence shown here is derived from an EMBL/GenBank/DDBJ whole genome shotgun (WGS) entry which is preliminary data.</text>
</comment>
<keyword evidence="1" id="KW-0479">Metal-binding</keyword>